<dbReference type="Proteomes" id="UP000315724">
    <property type="component" value="Chromosome"/>
</dbReference>
<feature type="transmembrane region" description="Helical" evidence="1">
    <location>
        <begin position="397"/>
        <end position="418"/>
    </location>
</feature>
<accession>A0A517QUC2</accession>
<reference evidence="2 3" key="1">
    <citation type="submission" date="2019-02" db="EMBL/GenBank/DDBJ databases">
        <title>Deep-cultivation of Planctomycetes and their phenomic and genomic characterization uncovers novel biology.</title>
        <authorList>
            <person name="Wiegand S."/>
            <person name="Jogler M."/>
            <person name="Boedeker C."/>
            <person name="Pinto D."/>
            <person name="Vollmers J."/>
            <person name="Rivas-Marin E."/>
            <person name="Kohn T."/>
            <person name="Peeters S.H."/>
            <person name="Heuer A."/>
            <person name="Rast P."/>
            <person name="Oberbeckmann S."/>
            <person name="Bunk B."/>
            <person name="Jeske O."/>
            <person name="Meyerdierks A."/>
            <person name="Storesund J.E."/>
            <person name="Kallscheuer N."/>
            <person name="Luecker S."/>
            <person name="Lage O.M."/>
            <person name="Pohl T."/>
            <person name="Merkel B.J."/>
            <person name="Hornburger P."/>
            <person name="Mueller R.-W."/>
            <person name="Bruemmer F."/>
            <person name="Labrenz M."/>
            <person name="Spormann A.M."/>
            <person name="Op den Camp H."/>
            <person name="Overmann J."/>
            <person name="Amann R."/>
            <person name="Jetten M.S.M."/>
            <person name="Mascher T."/>
            <person name="Medema M.H."/>
            <person name="Devos D.P."/>
            <person name="Kaster A.-K."/>
            <person name="Ovreas L."/>
            <person name="Rohde M."/>
            <person name="Galperin M.Y."/>
            <person name="Jogler C."/>
        </authorList>
    </citation>
    <scope>NUCLEOTIDE SEQUENCE [LARGE SCALE GENOMIC DNA]</scope>
    <source>
        <strain evidence="2 3">Mal48</strain>
    </source>
</reference>
<feature type="transmembrane region" description="Helical" evidence="1">
    <location>
        <begin position="220"/>
        <end position="248"/>
    </location>
</feature>
<protein>
    <submittedName>
        <fullName evidence="2">Uncharacterized protein</fullName>
    </submittedName>
</protein>
<keyword evidence="3" id="KW-1185">Reference proteome</keyword>
<feature type="transmembrane region" description="Helical" evidence="1">
    <location>
        <begin position="125"/>
        <end position="146"/>
    </location>
</feature>
<proteinExistence type="predicted"/>
<evidence type="ECO:0000256" key="1">
    <source>
        <dbReference type="SAM" id="Phobius"/>
    </source>
</evidence>
<dbReference type="RefSeq" id="WP_145204381.1">
    <property type="nucleotide sequence ID" value="NZ_CP036267.1"/>
</dbReference>
<feature type="transmembrane region" description="Helical" evidence="1">
    <location>
        <begin position="268"/>
        <end position="289"/>
    </location>
</feature>
<organism evidence="2 3">
    <name type="scientific">Thalassoglobus polymorphus</name>
    <dbReference type="NCBI Taxonomy" id="2527994"/>
    <lineage>
        <taxon>Bacteria</taxon>
        <taxon>Pseudomonadati</taxon>
        <taxon>Planctomycetota</taxon>
        <taxon>Planctomycetia</taxon>
        <taxon>Planctomycetales</taxon>
        <taxon>Planctomycetaceae</taxon>
        <taxon>Thalassoglobus</taxon>
    </lineage>
</organism>
<feature type="transmembrane region" description="Helical" evidence="1">
    <location>
        <begin position="180"/>
        <end position="199"/>
    </location>
</feature>
<evidence type="ECO:0000313" key="3">
    <source>
        <dbReference type="Proteomes" id="UP000315724"/>
    </source>
</evidence>
<sequence>MNWTEALIWSAGRSLILAIIGTVIANGLQTWLRGLSGAKKKRAWGGLLLPFFAPSLMTGYCYRDTAMSLIHFPWAKEILYGLIVMMQAVPVAVIILEFSTSPATSATALYSGGLMKLASTERWKLFLTSRFQYSLAAFGLLFVLSFQEADLAALMQASGWTEWMFTKHVGGLALQETISLTLWPILIQIPFLVPIVLWLGKAGDRNSNKIERSTVPQLGCDWLCTTWISLAIAIVVIVPGSQLIRGIFIGFGSLFLQPSTFRELSDALLIAGTTTVGTLGLAMACRFFLIQNGSFARRWLLFCLLIPGSMGNLALGLMLAGIFQTELFQIAYDTPVPLILGEILAILPRTLILLHCLSRMNFPASEHLVEMLKTSPIVRQRDQAIELAWQTRGRIRFITVAIVGFWAYFEVMLPSILAMPGLAPVGLVLYNNLHYGRIAALGAKLALAFMFPFLIVLGVLLLRKVWSRL</sequence>
<feature type="transmembrane region" description="Helical" evidence="1">
    <location>
        <begin position="44"/>
        <end position="62"/>
    </location>
</feature>
<dbReference type="OrthoDB" id="254112at2"/>
<feature type="transmembrane region" description="Helical" evidence="1">
    <location>
        <begin position="78"/>
        <end position="96"/>
    </location>
</feature>
<keyword evidence="1" id="KW-0812">Transmembrane</keyword>
<gene>
    <name evidence="2" type="ORF">Mal48_44800</name>
</gene>
<dbReference type="KEGG" id="tpol:Mal48_44800"/>
<feature type="transmembrane region" description="Helical" evidence="1">
    <location>
        <begin position="438"/>
        <end position="462"/>
    </location>
</feature>
<keyword evidence="1" id="KW-1133">Transmembrane helix</keyword>
<name>A0A517QUC2_9PLAN</name>
<feature type="transmembrane region" description="Helical" evidence="1">
    <location>
        <begin position="335"/>
        <end position="357"/>
    </location>
</feature>
<dbReference type="EMBL" id="CP036267">
    <property type="protein sequence ID" value="QDT35204.1"/>
    <property type="molecule type" value="Genomic_DNA"/>
</dbReference>
<keyword evidence="1" id="KW-0472">Membrane</keyword>
<feature type="transmembrane region" description="Helical" evidence="1">
    <location>
        <begin position="6"/>
        <end position="32"/>
    </location>
</feature>
<dbReference type="AlphaFoldDB" id="A0A517QUC2"/>
<feature type="transmembrane region" description="Helical" evidence="1">
    <location>
        <begin position="301"/>
        <end position="323"/>
    </location>
</feature>
<evidence type="ECO:0000313" key="2">
    <source>
        <dbReference type="EMBL" id="QDT35204.1"/>
    </source>
</evidence>